<dbReference type="InterPro" id="IPR017853">
    <property type="entry name" value="GH"/>
</dbReference>
<dbReference type="PANTHER" id="PTHR45708">
    <property type="entry name" value="ENDOCHITINASE"/>
    <property type="match status" value="1"/>
</dbReference>
<dbReference type="GO" id="GO:0008843">
    <property type="term" value="F:endochitinase activity"/>
    <property type="evidence" value="ECO:0007669"/>
    <property type="project" value="UniProtKB-EC"/>
</dbReference>
<keyword evidence="7" id="KW-0119">Carbohydrate metabolism</keyword>
<dbReference type="EC" id="3.2.1.14" evidence="2"/>
<dbReference type="SUPFAM" id="SSF51445">
    <property type="entry name" value="(Trans)glycosidases"/>
    <property type="match status" value="1"/>
</dbReference>
<dbReference type="InterPro" id="IPR045321">
    <property type="entry name" value="Cts1-like"/>
</dbReference>
<comment type="catalytic activity">
    <reaction evidence="1">
        <text>Random endo-hydrolysis of N-acetyl-beta-D-glucosaminide (1-&gt;4)-beta-linkages in chitin and chitodextrins.</text>
        <dbReference type="EC" id="3.2.1.14"/>
    </reaction>
</comment>
<evidence type="ECO:0000256" key="3">
    <source>
        <dbReference type="ARBA" id="ARBA00022801"/>
    </source>
</evidence>
<dbReference type="Gene3D" id="3.20.20.80">
    <property type="entry name" value="Glycosidases"/>
    <property type="match status" value="1"/>
</dbReference>
<gene>
    <name evidence="9" type="ORF">Taro_050152</name>
</gene>
<keyword evidence="10" id="KW-1185">Reference proteome</keyword>
<dbReference type="InterPro" id="IPR001223">
    <property type="entry name" value="Glyco_hydro18_cat"/>
</dbReference>
<dbReference type="OrthoDB" id="6020543at2759"/>
<organism evidence="9 10">
    <name type="scientific">Colocasia esculenta</name>
    <name type="common">Wild taro</name>
    <name type="synonym">Arum esculentum</name>
    <dbReference type="NCBI Taxonomy" id="4460"/>
    <lineage>
        <taxon>Eukaryota</taxon>
        <taxon>Viridiplantae</taxon>
        <taxon>Streptophyta</taxon>
        <taxon>Embryophyta</taxon>
        <taxon>Tracheophyta</taxon>
        <taxon>Spermatophyta</taxon>
        <taxon>Magnoliopsida</taxon>
        <taxon>Liliopsida</taxon>
        <taxon>Araceae</taxon>
        <taxon>Aroideae</taxon>
        <taxon>Colocasieae</taxon>
        <taxon>Colocasia</taxon>
    </lineage>
</organism>
<evidence type="ECO:0000256" key="4">
    <source>
        <dbReference type="ARBA" id="ARBA00023024"/>
    </source>
</evidence>
<evidence type="ECO:0000256" key="2">
    <source>
        <dbReference type="ARBA" id="ARBA00012729"/>
    </source>
</evidence>
<dbReference type="EMBL" id="NMUH01007394">
    <property type="protein sequence ID" value="MQM17185.1"/>
    <property type="molecule type" value="Genomic_DNA"/>
</dbReference>
<keyword evidence="4" id="KW-0146">Chitin degradation</keyword>
<comment type="caution">
    <text evidence="9">The sequence shown here is derived from an EMBL/GenBank/DDBJ whole genome shotgun (WGS) entry which is preliminary data.</text>
</comment>
<dbReference type="CDD" id="cd02877">
    <property type="entry name" value="GH18_hevamine_XipI_class_III"/>
    <property type="match status" value="1"/>
</dbReference>
<dbReference type="AlphaFoldDB" id="A0A843XD20"/>
<evidence type="ECO:0000313" key="9">
    <source>
        <dbReference type="EMBL" id="MQM17185.1"/>
    </source>
</evidence>
<dbReference type="GO" id="GO:0005576">
    <property type="term" value="C:extracellular region"/>
    <property type="evidence" value="ECO:0007669"/>
    <property type="project" value="TreeGrafter"/>
</dbReference>
<evidence type="ECO:0000256" key="1">
    <source>
        <dbReference type="ARBA" id="ARBA00000822"/>
    </source>
</evidence>
<name>A0A843XD20_COLES</name>
<dbReference type="Pfam" id="PF00704">
    <property type="entry name" value="Glyco_hydro_18"/>
    <property type="match status" value="1"/>
</dbReference>
<evidence type="ECO:0000256" key="6">
    <source>
        <dbReference type="ARBA" id="ARBA00023295"/>
    </source>
</evidence>
<sequence>MASQADVRLVLSILVLRLPSSPEAPSLAGGIAIYWGKGNSTSEGNLTDVCNTGKYSHIMLASLTEFGEGRTPKLSLGGHCDPASAGCTRLGAELRTCQARGVKVLLSIGGGGGRYGLSSADDAQKVARYLWNSFLGGQSSTRPLGDAVLDGIDFVVVQGPPSLYGLLARAIKKLGRQGGRDVYLSAAPECPFPDAYLGAAIDTGVLDFVWVQFFDNPSCQYEEGNMGKLWEAWNQWANISAGQVFLGLLAGDVAAIGGYIPPAVLVSQVLPVVKASPKYGGVLLWSKQFFDIGHYNDAIRGSV</sequence>
<dbReference type="Proteomes" id="UP000652761">
    <property type="component" value="Unassembled WGS sequence"/>
</dbReference>
<feature type="domain" description="GH18" evidence="8">
    <location>
        <begin position="29"/>
        <end position="303"/>
    </location>
</feature>
<dbReference type="InterPro" id="IPR050542">
    <property type="entry name" value="Glycosyl_Hydrlase18_Chitinase"/>
</dbReference>
<dbReference type="FunFam" id="3.20.20.80:FF:000015">
    <property type="entry name" value="Acidic endochitinase SE2"/>
    <property type="match status" value="1"/>
</dbReference>
<accession>A0A843XD20</accession>
<dbReference type="GO" id="GO:0006032">
    <property type="term" value="P:chitin catabolic process"/>
    <property type="evidence" value="ECO:0007669"/>
    <property type="project" value="UniProtKB-KW"/>
</dbReference>
<dbReference type="SMR" id="A0A843XD20"/>
<keyword evidence="6" id="KW-0326">Glycosidase</keyword>
<evidence type="ECO:0000256" key="5">
    <source>
        <dbReference type="ARBA" id="ARBA00023157"/>
    </source>
</evidence>
<keyword evidence="3" id="KW-0378">Hydrolase</keyword>
<proteinExistence type="predicted"/>
<dbReference type="GO" id="GO:0000272">
    <property type="term" value="P:polysaccharide catabolic process"/>
    <property type="evidence" value="ECO:0007669"/>
    <property type="project" value="UniProtKB-KW"/>
</dbReference>
<protein>
    <recommendedName>
        <fullName evidence="2">chitinase</fullName>
        <ecNumber evidence="2">3.2.1.14</ecNumber>
    </recommendedName>
</protein>
<reference evidence="9" key="1">
    <citation type="submission" date="2017-07" db="EMBL/GenBank/DDBJ databases">
        <title>Taro Niue Genome Assembly and Annotation.</title>
        <authorList>
            <person name="Atibalentja N."/>
            <person name="Keating K."/>
            <person name="Fields C.J."/>
        </authorList>
    </citation>
    <scope>NUCLEOTIDE SEQUENCE</scope>
    <source>
        <strain evidence="9">Niue_2</strain>
        <tissue evidence="9">Leaf</tissue>
    </source>
</reference>
<keyword evidence="7" id="KW-0624">Polysaccharide degradation</keyword>
<keyword evidence="5" id="KW-1015">Disulfide bond</keyword>
<evidence type="ECO:0000256" key="7">
    <source>
        <dbReference type="ARBA" id="ARBA00023326"/>
    </source>
</evidence>
<dbReference type="PANTHER" id="PTHR45708:SF49">
    <property type="entry name" value="ENDOCHITINASE"/>
    <property type="match status" value="1"/>
</dbReference>
<evidence type="ECO:0000259" key="8">
    <source>
        <dbReference type="PROSITE" id="PS51910"/>
    </source>
</evidence>
<dbReference type="PROSITE" id="PS51910">
    <property type="entry name" value="GH18_2"/>
    <property type="match status" value="1"/>
</dbReference>
<evidence type="ECO:0000313" key="10">
    <source>
        <dbReference type="Proteomes" id="UP000652761"/>
    </source>
</evidence>